<comment type="subcellular location">
    <subcellularLocation>
        <location evidence="1">Cell membrane</location>
        <topology evidence="1">Lipid-anchor</topology>
        <topology evidence="1">GPI-anchor</topology>
    </subcellularLocation>
</comment>
<feature type="signal peptide" evidence="5">
    <location>
        <begin position="1"/>
        <end position="26"/>
    </location>
</feature>
<keyword evidence="2" id="KW-0336">GPI-anchor</keyword>
<feature type="domain" description="X8" evidence="6">
    <location>
        <begin position="98"/>
        <end position="182"/>
    </location>
</feature>
<dbReference type="PANTHER" id="PTHR31044">
    <property type="entry name" value="BETA-1,3 GLUCANASE"/>
    <property type="match status" value="1"/>
</dbReference>
<evidence type="ECO:0000256" key="1">
    <source>
        <dbReference type="ARBA" id="ARBA00004609"/>
    </source>
</evidence>
<reference evidence="7 8" key="1">
    <citation type="journal article" date="2023" name="Plants (Basel)">
        <title>Bridging the Gap: Combining Genomics and Transcriptomics Approaches to Understand Stylosanthes scabra, an Orphan Legume from the Brazilian Caatinga.</title>
        <authorList>
            <person name="Ferreira-Neto J.R.C."/>
            <person name="da Silva M.D."/>
            <person name="Binneck E."/>
            <person name="de Melo N.F."/>
            <person name="da Silva R.H."/>
            <person name="de Melo A.L.T.M."/>
            <person name="Pandolfi V."/>
            <person name="Bustamante F.O."/>
            <person name="Brasileiro-Vidal A.C."/>
            <person name="Benko-Iseppon A.M."/>
        </authorList>
    </citation>
    <scope>NUCLEOTIDE SEQUENCE [LARGE SCALE GENOMIC DNA]</scope>
    <source>
        <tissue evidence="7">Leaves</tissue>
    </source>
</reference>
<evidence type="ECO:0000313" key="7">
    <source>
        <dbReference type="EMBL" id="MED6124447.1"/>
    </source>
</evidence>
<feature type="compositionally biased region" description="Low complexity" evidence="4">
    <location>
        <begin position="183"/>
        <end position="193"/>
    </location>
</feature>
<dbReference type="Proteomes" id="UP001341840">
    <property type="component" value="Unassembled WGS sequence"/>
</dbReference>
<dbReference type="InterPro" id="IPR044788">
    <property type="entry name" value="X8_dom_prot"/>
</dbReference>
<dbReference type="Pfam" id="PF07983">
    <property type="entry name" value="X8"/>
    <property type="match status" value="1"/>
</dbReference>
<comment type="caution">
    <text evidence="7">The sequence shown here is derived from an EMBL/GenBank/DDBJ whole genome shotgun (WGS) entry which is preliminary data.</text>
</comment>
<dbReference type="PANTHER" id="PTHR31044:SF127">
    <property type="entry name" value="X8 DOMAIN-CONTAINING PROTEIN"/>
    <property type="match status" value="1"/>
</dbReference>
<organism evidence="7 8">
    <name type="scientific">Stylosanthes scabra</name>
    <dbReference type="NCBI Taxonomy" id="79078"/>
    <lineage>
        <taxon>Eukaryota</taxon>
        <taxon>Viridiplantae</taxon>
        <taxon>Streptophyta</taxon>
        <taxon>Embryophyta</taxon>
        <taxon>Tracheophyta</taxon>
        <taxon>Spermatophyta</taxon>
        <taxon>Magnoliopsida</taxon>
        <taxon>eudicotyledons</taxon>
        <taxon>Gunneridae</taxon>
        <taxon>Pentapetalae</taxon>
        <taxon>rosids</taxon>
        <taxon>fabids</taxon>
        <taxon>Fabales</taxon>
        <taxon>Fabaceae</taxon>
        <taxon>Papilionoideae</taxon>
        <taxon>50 kb inversion clade</taxon>
        <taxon>dalbergioids sensu lato</taxon>
        <taxon>Dalbergieae</taxon>
        <taxon>Pterocarpus clade</taxon>
        <taxon>Stylosanthes</taxon>
    </lineage>
</organism>
<evidence type="ECO:0000256" key="5">
    <source>
        <dbReference type="SAM" id="SignalP"/>
    </source>
</evidence>
<proteinExistence type="predicted"/>
<evidence type="ECO:0000313" key="8">
    <source>
        <dbReference type="Proteomes" id="UP001341840"/>
    </source>
</evidence>
<keyword evidence="2" id="KW-0325">Glycoprotein</keyword>
<feature type="region of interest" description="Disordered" evidence="4">
    <location>
        <begin position="173"/>
        <end position="237"/>
    </location>
</feature>
<feature type="chain" id="PRO_5045254607" description="X8 domain-containing protein" evidence="5">
    <location>
        <begin position="27"/>
        <end position="262"/>
    </location>
</feature>
<evidence type="ECO:0000259" key="6">
    <source>
        <dbReference type="SMART" id="SM00768"/>
    </source>
</evidence>
<feature type="compositionally biased region" description="Pro residues" evidence="4">
    <location>
        <begin position="194"/>
        <end position="218"/>
    </location>
</feature>
<feature type="region of interest" description="Disordered" evidence="4">
    <location>
        <begin position="36"/>
        <end position="98"/>
    </location>
</feature>
<feature type="compositionally biased region" description="Low complexity" evidence="4">
    <location>
        <begin position="38"/>
        <end position="54"/>
    </location>
</feature>
<evidence type="ECO:0000256" key="2">
    <source>
        <dbReference type="ARBA" id="ARBA00022622"/>
    </source>
</evidence>
<dbReference type="SMART" id="SM00768">
    <property type="entry name" value="X8"/>
    <property type="match status" value="1"/>
</dbReference>
<dbReference type="InterPro" id="IPR012946">
    <property type="entry name" value="X8"/>
</dbReference>
<dbReference type="EMBL" id="JASCZI010030710">
    <property type="protein sequence ID" value="MED6124447.1"/>
    <property type="molecule type" value="Genomic_DNA"/>
</dbReference>
<feature type="compositionally biased region" description="Low complexity" evidence="4">
    <location>
        <begin position="64"/>
        <end position="95"/>
    </location>
</feature>
<name>A0ABU6RK30_9FABA</name>
<gene>
    <name evidence="7" type="ORF">PIB30_058959</name>
</gene>
<keyword evidence="3 5" id="KW-0732">Signal</keyword>
<keyword evidence="8" id="KW-1185">Reference proteome</keyword>
<keyword evidence="2" id="KW-0472">Membrane</keyword>
<evidence type="ECO:0000256" key="4">
    <source>
        <dbReference type="SAM" id="MobiDB-lite"/>
    </source>
</evidence>
<dbReference type="Gene3D" id="1.20.58.1040">
    <property type="match status" value="1"/>
</dbReference>
<accession>A0ABU6RK30</accession>
<protein>
    <recommendedName>
        <fullName evidence="6">X8 domain-containing protein</fullName>
    </recommendedName>
</protein>
<evidence type="ECO:0000256" key="3">
    <source>
        <dbReference type="ARBA" id="ARBA00022729"/>
    </source>
</evidence>
<sequence length="262" mass="27028">MGTRSLHLALFSLCLIFSSGLRTSYGLDTQLDDVPIVNPTTPGTDNPYTPTNPTYQAPDTTGQNPTTTTPTPTPTTTPNTNTNPTTPTSTPTSSSGGQWCVAKQGASDTALQVALDYACGYGGADCSAIQTGASCYEPNTVRDHAAYAFNQYYQKNPVPTSCDFGGTATLSNNDPSSGNCHWPSASSTSTSTSMPPPPATYESPPSPATTMTPTPPDMTMPGGSSVYGSEPTESPNAATTAFSSSLLLLTGSLLVSLQLANL</sequence>
<keyword evidence="2" id="KW-0449">Lipoprotein</keyword>